<sequence>MTFIGIDLAADVKRTGLAVLREGAGSVVVDVVRIGATDEDLIDAIRTAERAGVDVPFGWPEDFVSVIEAQARGTLEAPASTGSEWRRDLALRATDKAVHQRTGLTPLSVSTDRIAYPALRWAGIEARLRGLGTNVCRDGAGVVCEVYPAAALKCWGLAYRGYKGVKNSAQRSELVDSVSEKLPWLDWNGHRGLCAADDNALDAVIAALVAREVERGRCEPSPIDLTEKAKREGWIWLPGDEPFAPTANECQ</sequence>
<proteinExistence type="predicted"/>
<dbReference type="EMBL" id="BAAAQA010000012">
    <property type="protein sequence ID" value="GAA2114060.1"/>
    <property type="molecule type" value="Genomic_DNA"/>
</dbReference>
<evidence type="ECO:0000313" key="1">
    <source>
        <dbReference type="EMBL" id="GAA2114060.1"/>
    </source>
</evidence>
<protein>
    <submittedName>
        <fullName evidence="1">DUF429 domain-containing protein</fullName>
    </submittedName>
</protein>
<evidence type="ECO:0000313" key="2">
    <source>
        <dbReference type="Proteomes" id="UP001500166"/>
    </source>
</evidence>
<reference evidence="2" key="1">
    <citation type="journal article" date="2019" name="Int. J. Syst. Evol. Microbiol.">
        <title>The Global Catalogue of Microorganisms (GCM) 10K type strain sequencing project: providing services to taxonomists for standard genome sequencing and annotation.</title>
        <authorList>
            <consortium name="The Broad Institute Genomics Platform"/>
            <consortium name="The Broad Institute Genome Sequencing Center for Infectious Disease"/>
            <person name="Wu L."/>
            <person name="Ma J."/>
        </authorList>
    </citation>
    <scope>NUCLEOTIDE SEQUENCE [LARGE SCALE GENOMIC DNA]</scope>
    <source>
        <strain evidence="2">JCM 15914</strain>
    </source>
</reference>
<name>A0ABP5JBC1_9MICC</name>
<accession>A0ABP5JBC1</accession>
<comment type="caution">
    <text evidence="1">The sequence shown here is derived from an EMBL/GenBank/DDBJ whole genome shotgun (WGS) entry which is preliminary data.</text>
</comment>
<gene>
    <name evidence="1" type="ORF">GCM10009824_11010</name>
</gene>
<keyword evidence="2" id="KW-1185">Reference proteome</keyword>
<dbReference type="Proteomes" id="UP001500166">
    <property type="component" value="Unassembled WGS sequence"/>
</dbReference>
<dbReference type="RefSeq" id="WP_344224012.1">
    <property type="nucleotide sequence ID" value="NZ_BAAAQA010000012.1"/>
</dbReference>
<dbReference type="InterPro" id="IPR007362">
    <property type="entry name" value="DUF429"/>
</dbReference>
<dbReference type="Pfam" id="PF04250">
    <property type="entry name" value="DUF429"/>
    <property type="match status" value="1"/>
</dbReference>
<organism evidence="1 2">
    <name type="scientific">Kocuria atrinae</name>
    <dbReference type="NCBI Taxonomy" id="592377"/>
    <lineage>
        <taxon>Bacteria</taxon>
        <taxon>Bacillati</taxon>
        <taxon>Actinomycetota</taxon>
        <taxon>Actinomycetes</taxon>
        <taxon>Micrococcales</taxon>
        <taxon>Micrococcaceae</taxon>
        <taxon>Kocuria</taxon>
    </lineage>
</organism>